<accession>A0A2P5FRF8</accession>
<dbReference type="AlphaFoldDB" id="A0A2P5FRF8"/>
<dbReference type="InParanoid" id="A0A2P5FRF8"/>
<reference evidence="2" key="1">
    <citation type="submission" date="2016-06" db="EMBL/GenBank/DDBJ databases">
        <title>Parallel loss of symbiosis genes in relatives of nitrogen-fixing non-legume Parasponia.</title>
        <authorList>
            <person name="Van Velzen R."/>
            <person name="Holmer R."/>
            <person name="Bu F."/>
            <person name="Rutten L."/>
            <person name="Van Zeijl A."/>
            <person name="Liu W."/>
            <person name="Santuari L."/>
            <person name="Cao Q."/>
            <person name="Sharma T."/>
            <person name="Shen D."/>
            <person name="Roswanjaya Y."/>
            <person name="Wardhani T."/>
            <person name="Kalhor M.S."/>
            <person name="Jansen J."/>
            <person name="Van den Hoogen J."/>
            <person name="Gungor B."/>
            <person name="Hartog M."/>
            <person name="Hontelez J."/>
            <person name="Verver J."/>
            <person name="Yang W.-C."/>
            <person name="Schijlen E."/>
            <person name="Repin R."/>
            <person name="Schilthuizen M."/>
            <person name="Schranz E."/>
            <person name="Heidstra R."/>
            <person name="Miyata K."/>
            <person name="Fedorova E."/>
            <person name="Kohlen W."/>
            <person name="Bisseling T."/>
            <person name="Smit S."/>
            <person name="Geurts R."/>
        </authorList>
    </citation>
    <scope>NUCLEOTIDE SEQUENCE [LARGE SCALE GENOMIC DNA]</scope>
    <source>
        <strain evidence="2">cv. RG33-2</strain>
    </source>
</reference>
<keyword evidence="2" id="KW-1185">Reference proteome</keyword>
<dbReference type="Proteomes" id="UP000237000">
    <property type="component" value="Unassembled WGS sequence"/>
</dbReference>
<evidence type="ECO:0000313" key="2">
    <source>
        <dbReference type="Proteomes" id="UP000237000"/>
    </source>
</evidence>
<name>A0A2P5FRF8_TREOI</name>
<organism evidence="1 2">
    <name type="scientific">Trema orientale</name>
    <name type="common">Charcoal tree</name>
    <name type="synonym">Celtis orientalis</name>
    <dbReference type="NCBI Taxonomy" id="63057"/>
    <lineage>
        <taxon>Eukaryota</taxon>
        <taxon>Viridiplantae</taxon>
        <taxon>Streptophyta</taxon>
        <taxon>Embryophyta</taxon>
        <taxon>Tracheophyta</taxon>
        <taxon>Spermatophyta</taxon>
        <taxon>Magnoliopsida</taxon>
        <taxon>eudicotyledons</taxon>
        <taxon>Gunneridae</taxon>
        <taxon>Pentapetalae</taxon>
        <taxon>rosids</taxon>
        <taxon>fabids</taxon>
        <taxon>Rosales</taxon>
        <taxon>Cannabaceae</taxon>
        <taxon>Trema</taxon>
    </lineage>
</organism>
<evidence type="ECO:0000313" key="1">
    <source>
        <dbReference type="EMBL" id="POO00339.1"/>
    </source>
</evidence>
<sequence length="42" mass="4976">MIKLLPKFYGHQGEDTNKHLEEFHIVYSSMKLVEVSEDQLKL</sequence>
<gene>
    <name evidence="1" type="ORF">TorRG33x02_037520</name>
</gene>
<dbReference type="EMBL" id="JXTC01000013">
    <property type="protein sequence ID" value="POO00339.1"/>
    <property type="molecule type" value="Genomic_DNA"/>
</dbReference>
<protein>
    <submittedName>
        <fullName evidence="1">Uncharacterized protein</fullName>
    </submittedName>
</protein>
<proteinExistence type="predicted"/>
<comment type="caution">
    <text evidence="1">The sequence shown here is derived from an EMBL/GenBank/DDBJ whole genome shotgun (WGS) entry which is preliminary data.</text>
</comment>
<dbReference type="OrthoDB" id="1305902at2759"/>